<keyword evidence="1" id="KW-0853">WD repeat</keyword>
<keyword evidence="3" id="KW-1185">Reference proteome</keyword>
<dbReference type="InterPro" id="IPR013320">
    <property type="entry name" value="ConA-like_dom_sf"/>
</dbReference>
<dbReference type="InterPro" id="IPR051944">
    <property type="entry name" value="BEACH_domain_protein"/>
</dbReference>
<dbReference type="AlphaFoldDB" id="A0AAV8XJK8"/>
<gene>
    <name evidence="2" type="ORF">NQ318_019918</name>
</gene>
<evidence type="ECO:0000313" key="2">
    <source>
        <dbReference type="EMBL" id="KAJ8938857.1"/>
    </source>
</evidence>
<protein>
    <submittedName>
        <fullName evidence="2">Uncharacterized protein</fullName>
    </submittedName>
</protein>
<dbReference type="PANTHER" id="PTHR46108">
    <property type="entry name" value="BLUE CHEESE"/>
    <property type="match status" value="1"/>
</dbReference>
<sequence length="829" mass="92350">MGEQCNGKRSNVNSLNLNPPTPDPIIVHPGVIVCMLQLLPCIKDTSFDLHIALQLFISEIIKSLVRNERNQQVMCDKCFVGYILSIGSAPLQNETHRLHGPLQYMLERLAAQALEPTDLRHFLRLGNPLCCLPLGSKEPGGGPVPLTRIKTLVSMTTPKDFRAQSSYTLPPFVEFDMSAEGFGCLYLPSVAPQSPSTPSVVSAVDSSVLGGIGAGDRMFPPQTGLSYSTWICVDKFSDPRSDPHCVRLLTLIRNFNGVREDHLVCLSIVLSARDKAIIVSTQETHIPNHVGDWEPDGVGEHGARVWCPDILQEGQWHHIVVVLNRAVLKNSSFSLYLDGQQIHAQKMHYISQNPGDLAEGDKERETEGENILLRNRCLSLLHSMIFSSKNQVGEEISRTLGFDWLLLFMQPHLHSTTVVWALRMLVAICSSPSLLSRFREGNSNGGWLRYTEQVTHNKMAVVLGCQLTNAQCNEIKSEALHIPGFQNLGWWLPHHLDIPEIYYLLTAMVMGQPAKQLPTETKFDLDTVWAFLWGSSVNSQPINSVVTRINLCPEAVVVLLAMVRTMLHTDQNTLPTWLQNHTVCIVQVLFQLYHNMPEFMPIFMSSEVLGALASVLFPIRLSSLESTDSSGASTPAGEEAETLIIWIPLSLSVTGKSSPVIDLALDAYPEKSTPSQQIYYQTEILVTLMDHLLAADMLVGDQAAIPVVPLANAHIQHVAPNVFYLTARIVDKLWQGSLTKDPHEVFDFIVKLIGQAKRRTGNLSLECLYHCLNRTILFLLSRPTDSIADQMSVLASRTKVRKDDTMKVRIRMGKKQVSAWMLNHICLLK</sequence>
<evidence type="ECO:0000313" key="3">
    <source>
        <dbReference type="Proteomes" id="UP001162162"/>
    </source>
</evidence>
<name>A0AAV8XJK8_9CUCU</name>
<dbReference type="PANTHER" id="PTHR46108:SF4">
    <property type="entry name" value="BLUE CHEESE"/>
    <property type="match status" value="1"/>
</dbReference>
<proteinExistence type="predicted"/>
<reference evidence="2" key="1">
    <citation type="journal article" date="2023" name="Insect Mol. Biol.">
        <title>Genome sequencing provides insights into the evolution of gene families encoding plant cell wall-degrading enzymes in longhorned beetles.</title>
        <authorList>
            <person name="Shin N.R."/>
            <person name="Okamura Y."/>
            <person name="Kirsch R."/>
            <person name="Pauchet Y."/>
        </authorList>
    </citation>
    <scope>NUCLEOTIDE SEQUENCE</scope>
    <source>
        <strain evidence="2">AMC_N1</strain>
    </source>
</reference>
<organism evidence="2 3">
    <name type="scientific">Aromia moschata</name>
    <dbReference type="NCBI Taxonomy" id="1265417"/>
    <lineage>
        <taxon>Eukaryota</taxon>
        <taxon>Metazoa</taxon>
        <taxon>Ecdysozoa</taxon>
        <taxon>Arthropoda</taxon>
        <taxon>Hexapoda</taxon>
        <taxon>Insecta</taxon>
        <taxon>Pterygota</taxon>
        <taxon>Neoptera</taxon>
        <taxon>Endopterygota</taxon>
        <taxon>Coleoptera</taxon>
        <taxon>Polyphaga</taxon>
        <taxon>Cucujiformia</taxon>
        <taxon>Chrysomeloidea</taxon>
        <taxon>Cerambycidae</taxon>
        <taxon>Cerambycinae</taxon>
        <taxon>Callichromatini</taxon>
        <taxon>Aromia</taxon>
    </lineage>
</organism>
<dbReference type="Proteomes" id="UP001162162">
    <property type="component" value="Unassembled WGS sequence"/>
</dbReference>
<dbReference type="EMBL" id="JAPWTK010000527">
    <property type="protein sequence ID" value="KAJ8938857.1"/>
    <property type="molecule type" value="Genomic_DNA"/>
</dbReference>
<accession>A0AAV8XJK8</accession>
<evidence type="ECO:0000256" key="1">
    <source>
        <dbReference type="ARBA" id="ARBA00022574"/>
    </source>
</evidence>
<comment type="caution">
    <text evidence="2">The sequence shown here is derived from an EMBL/GenBank/DDBJ whole genome shotgun (WGS) entry which is preliminary data.</text>
</comment>
<dbReference type="SUPFAM" id="SSF49899">
    <property type="entry name" value="Concanavalin A-like lectins/glucanases"/>
    <property type="match status" value="1"/>
</dbReference>